<evidence type="ECO:0000256" key="10">
    <source>
        <dbReference type="ARBA" id="ARBA00022833"/>
    </source>
</evidence>
<keyword evidence="8" id="KW-0479">Metal-binding</keyword>
<evidence type="ECO:0000256" key="6">
    <source>
        <dbReference type="ARBA" id="ARBA00022679"/>
    </source>
</evidence>
<dbReference type="GO" id="GO:0003677">
    <property type="term" value="F:DNA binding"/>
    <property type="evidence" value="ECO:0007669"/>
    <property type="project" value="InterPro"/>
</dbReference>
<dbReference type="GO" id="GO:0010629">
    <property type="term" value="P:negative regulation of gene expression"/>
    <property type="evidence" value="ECO:0007669"/>
    <property type="project" value="TreeGrafter"/>
</dbReference>
<keyword evidence="3" id="KW-0158">Chromosome</keyword>
<comment type="subcellular location">
    <subcellularLocation>
        <location evidence="2">Chromosome</location>
    </subcellularLocation>
    <subcellularLocation>
        <location evidence="1">Nucleus</location>
    </subcellularLocation>
</comment>
<keyword evidence="10" id="KW-0862">Zinc</keyword>
<dbReference type="GO" id="GO:0032259">
    <property type="term" value="P:methylation"/>
    <property type="evidence" value="ECO:0007669"/>
    <property type="project" value="UniProtKB-KW"/>
</dbReference>
<dbReference type="InterPro" id="IPR003616">
    <property type="entry name" value="Post-SET_dom"/>
</dbReference>
<dbReference type="InterPro" id="IPR016177">
    <property type="entry name" value="DNA-bd_dom_sf"/>
</dbReference>
<keyword evidence="9" id="KW-0677">Repeat</keyword>
<evidence type="ECO:0000256" key="7">
    <source>
        <dbReference type="ARBA" id="ARBA00022691"/>
    </source>
</evidence>
<dbReference type="SUPFAM" id="SSF82199">
    <property type="entry name" value="SET domain"/>
    <property type="match status" value="1"/>
</dbReference>
<dbReference type="GO" id="GO:0005634">
    <property type="term" value="C:nucleus"/>
    <property type="evidence" value="ECO:0007669"/>
    <property type="project" value="UniProtKB-SubCell"/>
</dbReference>
<evidence type="ECO:0000256" key="1">
    <source>
        <dbReference type="ARBA" id="ARBA00004123"/>
    </source>
</evidence>
<keyword evidence="4" id="KW-0678">Repressor</keyword>
<proteinExistence type="evidence at transcript level"/>
<evidence type="ECO:0000256" key="3">
    <source>
        <dbReference type="ARBA" id="ARBA00022454"/>
    </source>
</evidence>
<evidence type="ECO:0000256" key="13">
    <source>
        <dbReference type="ARBA" id="ARBA00023054"/>
    </source>
</evidence>
<dbReference type="SMART" id="SM00468">
    <property type="entry name" value="PreSET"/>
    <property type="match status" value="1"/>
</dbReference>
<dbReference type="PROSITE" id="PS50867">
    <property type="entry name" value="PRE_SET"/>
    <property type="match status" value="1"/>
</dbReference>
<dbReference type="Pfam" id="PF05033">
    <property type="entry name" value="Pre-SET"/>
    <property type="match status" value="1"/>
</dbReference>
<dbReference type="AlphaFoldDB" id="A0A2P2I9U9"/>
<evidence type="ECO:0000256" key="4">
    <source>
        <dbReference type="ARBA" id="ARBA00022491"/>
    </source>
</evidence>
<dbReference type="Gene3D" id="3.30.890.10">
    <property type="entry name" value="Methyl-cpg-binding Protein 2, Chain A"/>
    <property type="match status" value="1"/>
</dbReference>
<dbReference type="Pfam" id="PF18358">
    <property type="entry name" value="Tudor_4"/>
    <property type="match status" value="1"/>
</dbReference>
<dbReference type="PROSITE" id="PS50982">
    <property type="entry name" value="MBD"/>
    <property type="match status" value="1"/>
</dbReference>
<dbReference type="CDD" id="cd10517">
    <property type="entry name" value="SET_SETDB1"/>
    <property type="match status" value="1"/>
</dbReference>
<dbReference type="GO" id="GO:0046974">
    <property type="term" value="F:histone H3K9 methyltransferase activity"/>
    <property type="evidence" value="ECO:0007669"/>
    <property type="project" value="TreeGrafter"/>
</dbReference>
<dbReference type="Gene3D" id="2.30.30.140">
    <property type="match status" value="2"/>
</dbReference>
<evidence type="ECO:0000256" key="11">
    <source>
        <dbReference type="ARBA" id="ARBA00022853"/>
    </source>
</evidence>
<protein>
    <submittedName>
        <fullName evidence="21">Histone-lysine N-methyltransferase SETDB1-like</fullName>
    </submittedName>
</protein>
<feature type="compositionally biased region" description="Basic and acidic residues" evidence="16">
    <location>
        <begin position="949"/>
        <end position="966"/>
    </location>
</feature>
<evidence type="ECO:0000259" key="18">
    <source>
        <dbReference type="PROSITE" id="PS50867"/>
    </source>
</evidence>
<feature type="region of interest" description="Disordered" evidence="16">
    <location>
        <begin position="948"/>
        <end position="1099"/>
    </location>
</feature>
<sequence>MLIRDWPNKRMAEVINLSDDDDVCEVDANNPLSLKQKSAPRRCLNAECRSYENLFRASESVRRFYGVLNYKKKTRVCMRCQARAVVYQRKMTEQLLSGTSILKLNTDPVRDTVLLSDSDSDPEESGASPDSEMELSLSCSENESDNGKKFSSSKDRIKDIIERMIDDLKLKNQVTDSIKVITNRLLDAEIGFEKLNKSYNHIESELNVIRLEFYDAFKPTIKMLPELDTDKVVADDQKDVVQAALVKCQASLPPIAPLSRPQLQPSQALYAMKYSLFARWVPAQVMSILKRENNNTTYVIRYNRNVNMQPPRELTGRQLAYEFPAATRLVVGTRVIARYKDDQTNSKHEGLTLGSFYVGIVAEVPTVANKYKYLIFFDDGYAQYVMHQDIRVVTEASQLPWEDVCSDSRDFIKEYVQMYPERPMVRLQKWNNVKTEWNGKWWRAQVMEVEGSLVKMFFPTDGRMEWIYRGSTRLSPLFHKKMSLQANADQNTRMTARRRTVLPGRSIGPVVEYGTFGQEKTLPHNNSRQFVSPNQLAALVQRAAAGAIAAAAAANTSEPPANATAVIPAPPATAPVTAAVPATAAIVPVAPMAAPAPGAAALPNRSVAKKTTGARPGTPPPELIEKIQQEKTGYIRKAQIPPLARRFRPHQCSPACVGGVKGEELLKRNRNISPLLIPVVLGWRRQLVKQRRKTTAKKSIYYVTPCCRRLRSVDELFVYLRITNSKLEIDFFSFELNIDVINEWAPHKEMFSMPDLTRGSEPMPISVVNSLDTEPPLPLEYCNVRKPAAEVPLNLDKDYLVCCSCTDDCQDKTRCECWQLTLESNRRMPPGLRLNEPGYSHRRLYEQVPSGIFECNPSCSCRHTCQNRVVQNSLRLKLQLFKTARRGWGVRTLHDVPRGSFLCVYVGRLITDTVANQEGKISGGDDYYAELDYIEVVELMKQGYEEDVEHDKDDFSDQHGKRRGSDDELSGVELSDGELPYHPTDKNDDNFELPYLQHRKTCGSLTERQPSSRLQAKATVKSKPTGGTEGGSSEDDPDDPGDPDDPTPKRDSNNGSPTAADDADEDDDDEGDAEKPRQRQHFNACIDGGADALSSPKKTSLRDYYGKDEQVYIVDAKKAGNIGRFLNHSCQPNVFVQNVFVDSQDLRFPYMSFFAVTSIRAGQELTWDYAYEVGSVSGKVKYCYCGARKCRGRLL</sequence>
<dbReference type="CDD" id="cd21181">
    <property type="entry name" value="Tudor_SETDB1_rpt2"/>
    <property type="match status" value="1"/>
</dbReference>
<reference evidence="22" key="1">
    <citation type="submission" date="2017-11" db="EMBL/GenBank/DDBJ databases">
        <title>The sensing device of the deep-sea amphipod.</title>
        <authorList>
            <person name="Kobayashi H."/>
            <person name="Nagahama T."/>
            <person name="Arai W."/>
            <person name="Sasagawa Y."/>
            <person name="Umeda M."/>
            <person name="Hayashi T."/>
            <person name="Nikaido I."/>
            <person name="Watanabe H."/>
            <person name="Oguri K."/>
            <person name="Kitazato H."/>
            <person name="Fujioka K."/>
            <person name="Kido Y."/>
            <person name="Takami H."/>
        </authorList>
    </citation>
    <scope>NUCLEOTIDE SEQUENCE</scope>
    <source>
        <tissue evidence="22">Whole body</tissue>
    </source>
</reference>
<evidence type="ECO:0000256" key="9">
    <source>
        <dbReference type="ARBA" id="ARBA00022737"/>
    </source>
</evidence>
<dbReference type="GO" id="GO:0005694">
    <property type="term" value="C:chromosome"/>
    <property type="evidence" value="ECO:0007669"/>
    <property type="project" value="UniProtKB-SubCell"/>
</dbReference>
<dbReference type="GO" id="GO:0008270">
    <property type="term" value="F:zinc ion binding"/>
    <property type="evidence" value="ECO:0007669"/>
    <property type="project" value="InterPro"/>
</dbReference>
<dbReference type="InterPro" id="IPR046341">
    <property type="entry name" value="SET_dom_sf"/>
</dbReference>
<evidence type="ECO:0000256" key="2">
    <source>
        <dbReference type="ARBA" id="ARBA00004286"/>
    </source>
</evidence>
<dbReference type="EMBL" id="IACF01005196">
    <property type="protein sequence ID" value="LAB70782.1"/>
    <property type="molecule type" value="mRNA"/>
</dbReference>
<dbReference type="Pfam" id="PF01429">
    <property type="entry name" value="MBD"/>
    <property type="match status" value="1"/>
</dbReference>
<organism evidence="21">
    <name type="scientific">Hirondellea gigas</name>
    <dbReference type="NCBI Taxonomy" id="1518452"/>
    <lineage>
        <taxon>Eukaryota</taxon>
        <taxon>Metazoa</taxon>
        <taxon>Ecdysozoa</taxon>
        <taxon>Arthropoda</taxon>
        <taxon>Crustacea</taxon>
        <taxon>Multicrustacea</taxon>
        <taxon>Malacostraca</taxon>
        <taxon>Eumalacostraca</taxon>
        <taxon>Peracarida</taxon>
        <taxon>Amphipoda</taxon>
        <taxon>Amphilochidea</taxon>
        <taxon>Lysianassida</taxon>
        <taxon>Lysianassidira</taxon>
        <taxon>Lysianassoidea</taxon>
        <taxon>Lysianassidae</taxon>
        <taxon>Hirondellea</taxon>
    </lineage>
</organism>
<keyword evidence="14" id="KW-0804">Transcription</keyword>
<dbReference type="PANTHER" id="PTHR46024">
    <property type="entry name" value="HISTONE-LYSINE N-METHYLTRANSFERASE EGGLESS"/>
    <property type="match status" value="1"/>
</dbReference>
<dbReference type="PROSITE" id="PS50280">
    <property type="entry name" value="SET"/>
    <property type="match status" value="1"/>
</dbReference>
<feature type="domain" description="Post-SET" evidence="19">
    <location>
        <begin position="1179"/>
        <end position="1195"/>
    </location>
</feature>
<keyword evidence="5 21" id="KW-0489">Methyltransferase</keyword>
<dbReference type="GO" id="GO:0070828">
    <property type="term" value="P:heterochromatin organization"/>
    <property type="evidence" value="ECO:0007669"/>
    <property type="project" value="TreeGrafter"/>
</dbReference>
<keyword evidence="12" id="KW-0805">Transcription regulation</keyword>
<evidence type="ECO:0000256" key="8">
    <source>
        <dbReference type="ARBA" id="ARBA00022723"/>
    </source>
</evidence>
<dbReference type="SMART" id="SM00333">
    <property type="entry name" value="TUDOR"/>
    <property type="match status" value="2"/>
</dbReference>
<dbReference type="PROSITE" id="PS50868">
    <property type="entry name" value="POST_SET"/>
    <property type="match status" value="1"/>
</dbReference>
<dbReference type="InterPro" id="IPR007728">
    <property type="entry name" value="Pre-SET_dom"/>
</dbReference>
<evidence type="ECO:0000256" key="12">
    <source>
        <dbReference type="ARBA" id="ARBA00023015"/>
    </source>
</evidence>
<dbReference type="SMART" id="SM00391">
    <property type="entry name" value="MBD"/>
    <property type="match status" value="1"/>
</dbReference>
<evidence type="ECO:0000259" key="17">
    <source>
        <dbReference type="PROSITE" id="PS50280"/>
    </source>
</evidence>
<dbReference type="InterPro" id="IPR001214">
    <property type="entry name" value="SET_dom"/>
</dbReference>
<dbReference type="InterPro" id="IPR002999">
    <property type="entry name" value="Tudor"/>
</dbReference>
<evidence type="ECO:0000256" key="14">
    <source>
        <dbReference type="ARBA" id="ARBA00023163"/>
    </source>
</evidence>
<feature type="region of interest" description="Disordered" evidence="16">
    <location>
        <begin position="112"/>
        <end position="151"/>
    </location>
</feature>
<feature type="domain" description="Pre-SET" evidence="18">
    <location>
        <begin position="801"/>
        <end position="873"/>
    </location>
</feature>
<evidence type="ECO:0000259" key="20">
    <source>
        <dbReference type="PROSITE" id="PS50982"/>
    </source>
</evidence>
<dbReference type="EMBL" id="IACT01002510">
    <property type="protein sequence ID" value="LAC21784.1"/>
    <property type="molecule type" value="mRNA"/>
</dbReference>
<feature type="domain" description="SET" evidence="17">
    <location>
        <begin position="876"/>
        <end position="1170"/>
    </location>
</feature>
<evidence type="ECO:0000256" key="5">
    <source>
        <dbReference type="ARBA" id="ARBA00022603"/>
    </source>
</evidence>
<keyword evidence="15" id="KW-0539">Nucleus</keyword>
<dbReference type="InterPro" id="IPR041292">
    <property type="entry name" value="Tudor_4"/>
</dbReference>
<keyword evidence="7" id="KW-0949">S-adenosyl-L-methionine</keyword>
<dbReference type="InterPro" id="IPR051516">
    <property type="entry name" value="SETDB_methyltransferase"/>
</dbReference>
<accession>A0A2P2I9U9</accession>
<evidence type="ECO:0000256" key="15">
    <source>
        <dbReference type="ARBA" id="ARBA00023242"/>
    </source>
</evidence>
<dbReference type="InterPro" id="IPR001739">
    <property type="entry name" value="Methyl_CpG_DNA-bd"/>
</dbReference>
<keyword evidence="13" id="KW-0175">Coiled coil</keyword>
<feature type="compositionally biased region" description="Polar residues" evidence="16">
    <location>
        <begin position="1003"/>
        <end position="1014"/>
    </location>
</feature>
<dbReference type="Pfam" id="PF00856">
    <property type="entry name" value="SET"/>
    <property type="match status" value="1"/>
</dbReference>
<name>A0A2P2I9U9_9CRUS</name>
<evidence type="ECO:0000313" key="21">
    <source>
        <dbReference type="EMBL" id="LAB70782.1"/>
    </source>
</evidence>
<evidence type="ECO:0000259" key="19">
    <source>
        <dbReference type="PROSITE" id="PS50868"/>
    </source>
</evidence>
<dbReference type="InterPro" id="IPR041291">
    <property type="entry name" value="TUDOR_5"/>
</dbReference>
<feature type="domain" description="MBD" evidence="20">
    <location>
        <begin position="669"/>
        <end position="741"/>
    </location>
</feature>
<dbReference type="Pfam" id="PF18359">
    <property type="entry name" value="Tudor_5"/>
    <property type="match status" value="1"/>
</dbReference>
<keyword evidence="11" id="KW-0156">Chromatin regulator</keyword>
<keyword evidence="6 21" id="KW-0808">Transferase</keyword>
<dbReference type="SUPFAM" id="SSF54171">
    <property type="entry name" value="DNA-binding domain"/>
    <property type="match status" value="1"/>
</dbReference>
<feature type="compositionally biased region" description="Acidic residues" evidence="16">
    <location>
        <begin position="1061"/>
        <end position="1072"/>
    </location>
</feature>
<reference evidence="21" key="2">
    <citation type="journal article" date="2018" name="Biosci. Biotechnol. Biochem.">
        <title>Polysaccharide hydrolase of the hadal zone amphipods Hirondellea gigas.</title>
        <authorList>
            <person name="Kobayashi H."/>
            <person name="Nagahama T."/>
            <person name="Arai W."/>
            <person name="Sasagawa Y."/>
            <person name="Umeda M."/>
            <person name="Hayashi T."/>
            <person name="Nikaido I."/>
            <person name="Watanabe H."/>
            <person name="Oguri K."/>
            <person name="Kitazato H."/>
            <person name="Fujioka K."/>
            <person name="Kido Y."/>
            <person name="Takami H."/>
        </authorList>
    </citation>
    <scope>NUCLEOTIDE SEQUENCE</scope>
    <source>
        <tissue evidence="21">Whole body</tissue>
    </source>
</reference>
<evidence type="ECO:0000256" key="16">
    <source>
        <dbReference type="SAM" id="MobiDB-lite"/>
    </source>
</evidence>
<evidence type="ECO:0000313" key="22">
    <source>
        <dbReference type="EMBL" id="LAC21784.1"/>
    </source>
</evidence>
<feature type="compositionally biased region" description="Acidic residues" evidence="16">
    <location>
        <begin position="1032"/>
        <end position="1045"/>
    </location>
</feature>
<dbReference type="Gene3D" id="2.170.270.10">
    <property type="entry name" value="SET domain"/>
    <property type="match status" value="2"/>
</dbReference>
<dbReference type="PANTHER" id="PTHR46024:SF1">
    <property type="entry name" value="HISTONE-LYSINE N-METHYLTRANSFERASE EGGLESS"/>
    <property type="match status" value="1"/>
</dbReference>
<dbReference type="SMART" id="SM00317">
    <property type="entry name" value="SET"/>
    <property type="match status" value="1"/>
</dbReference>